<reference evidence="2" key="1">
    <citation type="submission" date="2020-05" db="EMBL/GenBank/DDBJ databases">
        <authorList>
            <person name="Chiriac C."/>
            <person name="Salcher M."/>
            <person name="Ghai R."/>
            <person name="Kavagutti S V."/>
        </authorList>
    </citation>
    <scope>NUCLEOTIDE SEQUENCE</scope>
</reference>
<proteinExistence type="predicted"/>
<protein>
    <submittedName>
        <fullName evidence="2">Unannotated protein</fullName>
    </submittedName>
</protein>
<accession>A0A6J5YPB2</accession>
<dbReference type="EMBL" id="CAESAL010000001">
    <property type="protein sequence ID" value="CAB4329769.1"/>
    <property type="molecule type" value="Genomic_DNA"/>
</dbReference>
<name>A0A6J5YPB2_9ZZZZ</name>
<feature type="region of interest" description="Disordered" evidence="1">
    <location>
        <begin position="45"/>
        <end position="82"/>
    </location>
</feature>
<gene>
    <name evidence="2" type="ORF">UFOPK3331_00067</name>
</gene>
<sequence length="82" mass="9071">MFFFNAFKYCLHMRVIVMIASDRNSVSAQFIDLCGGLAHRARDHSRVDGSSRHVHRETSGSQFKSDSLADSATGAGDDCDLF</sequence>
<evidence type="ECO:0000313" key="2">
    <source>
        <dbReference type="EMBL" id="CAB4329769.1"/>
    </source>
</evidence>
<feature type="compositionally biased region" description="Polar residues" evidence="1">
    <location>
        <begin position="59"/>
        <end position="70"/>
    </location>
</feature>
<evidence type="ECO:0000256" key="1">
    <source>
        <dbReference type="SAM" id="MobiDB-lite"/>
    </source>
</evidence>
<organism evidence="2">
    <name type="scientific">freshwater metagenome</name>
    <dbReference type="NCBI Taxonomy" id="449393"/>
    <lineage>
        <taxon>unclassified sequences</taxon>
        <taxon>metagenomes</taxon>
        <taxon>ecological metagenomes</taxon>
    </lineage>
</organism>
<dbReference type="AlphaFoldDB" id="A0A6J5YPB2"/>